<name>A0AAE3MGL9_9BACT</name>
<feature type="transmembrane region" description="Helical" evidence="1">
    <location>
        <begin position="91"/>
        <end position="109"/>
    </location>
</feature>
<gene>
    <name evidence="4" type="ORF">OM074_13555</name>
</gene>
<sequence>MYKIPSYIDNLLFDYLSGELSKENERKLQSLLDNSGELREYKDKLEQIWNGEKRSENDFGSAQAFLLFKKRVYAKKHSTHKIGKTFVLKSILRVAAAIIVVLSIGYTAYQHGLNTSNQTSPVVVTCSPGENAQVTLPDGSKVWINSESTLTYYKDFNKNSRHIYLSGEAFFEVESDKKRPFFVNAGDITVKATGTKFNVKAYSDEPFVETCLVEGVVGMNYHNEEYKLLSGDVVSVNRHTNLWSRDKMLNNDLFIGWKEGKLIFKNEKLSSLTRKFERFYDVTIETEPAVDSIRFSGVLQYESIDELLNILNETQGIVAKKRGKKIYLSLTK</sequence>
<dbReference type="InterPro" id="IPR032508">
    <property type="entry name" value="FecR_C"/>
</dbReference>
<dbReference type="Gene3D" id="3.55.50.30">
    <property type="match status" value="1"/>
</dbReference>
<keyword evidence="5" id="KW-1185">Reference proteome</keyword>
<evidence type="ECO:0000313" key="4">
    <source>
        <dbReference type="EMBL" id="MCW3806657.1"/>
    </source>
</evidence>
<feature type="domain" description="FecR protein" evidence="2">
    <location>
        <begin position="125"/>
        <end position="217"/>
    </location>
</feature>
<keyword evidence="1" id="KW-0472">Membrane</keyword>
<comment type="caution">
    <text evidence="4">The sequence shown here is derived from an EMBL/GenBank/DDBJ whole genome shotgun (WGS) entry which is preliminary data.</text>
</comment>
<dbReference type="Pfam" id="PF04773">
    <property type="entry name" value="FecR"/>
    <property type="match status" value="1"/>
</dbReference>
<dbReference type="PANTHER" id="PTHR30273">
    <property type="entry name" value="PERIPLASMIC SIGNAL SENSOR AND SIGMA FACTOR ACTIVATOR FECR-RELATED"/>
    <property type="match status" value="1"/>
</dbReference>
<keyword evidence="1" id="KW-1133">Transmembrane helix</keyword>
<dbReference type="GO" id="GO:0016989">
    <property type="term" value="F:sigma factor antagonist activity"/>
    <property type="evidence" value="ECO:0007669"/>
    <property type="project" value="TreeGrafter"/>
</dbReference>
<dbReference type="InterPro" id="IPR012373">
    <property type="entry name" value="Ferrdict_sens_TM"/>
</dbReference>
<dbReference type="AlphaFoldDB" id="A0AAE3MGL9"/>
<accession>A0AAE3MGL9</accession>
<dbReference type="Proteomes" id="UP001207408">
    <property type="component" value="Unassembled WGS sequence"/>
</dbReference>
<dbReference type="PIRSF" id="PIRSF018266">
    <property type="entry name" value="FecR"/>
    <property type="match status" value="1"/>
</dbReference>
<dbReference type="EMBL" id="JAPDPI010000028">
    <property type="protein sequence ID" value="MCW3806657.1"/>
    <property type="molecule type" value="Genomic_DNA"/>
</dbReference>
<evidence type="ECO:0000259" key="3">
    <source>
        <dbReference type="Pfam" id="PF16344"/>
    </source>
</evidence>
<evidence type="ECO:0000313" key="5">
    <source>
        <dbReference type="Proteomes" id="UP001207408"/>
    </source>
</evidence>
<dbReference type="Pfam" id="PF16344">
    <property type="entry name" value="FecR_C"/>
    <property type="match status" value="1"/>
</dbReference>
<evidence type="ECO:0000256" key="1">
    <source>
        <dbReference type="SAM" id="Phobius"/>
    </source>
</evidence>
<protein>
    <submittedName>
        <fullName evidence="4">FecR family protein</fullName>
    </submittedName>
</protein>
<dbReference type="InterPro" id="IPR006860">
    <property type="entry name" value="FecR"/>
</dbReference>
<feature type="domain" description="Protein FecR C-terminal" evidence="3">
    <location>
        <begin position="261"/>
        <end position="327"/>
    </location>
</feature>
<proteinExistence type="predicted"/>
<dbReference type="PANTHER" id="PTHR30273:SF2">
    <property type="entry name" value="PROTEIN FECR"/>
    <property type="match status" value="1"/>
</dbReference>
<evidence type="ECO:0000259" key="2">
    <source>
        <dbReference type="Pfam" id="PF04773"/>
    </source>
</evidence>
<organism evidence="4 5">
    <name type="scientific">Plebeiibacterium marinum</name>
    <dbReference type="NCBI Taxonomy" id="2992111"/>
    <lineage>
        <taxon>Bacteria</taxon>
        <taxon>Pseudomonadati</taxon>
        <taxon>Bacteroidota</taxon>
        <taxon>Bacteroidia</taxon>
        <taxon>Marinilabiliales</taxon>
        <taxon>Marinilabiliaceae</taxon>
        <taxon>Plebeiibacterium</taxon>
    </lineage>
</organism>
<reference evidence="4" key="1">
    <citation type="submission" date="2022-10" db="EMBL/GenBank/DDBJ databases">
        <authorList>
            <person name="Yu W.X."/>
        </authorList>
    </citation>
    <scope>NUCLEOTIDE SEQUENCE</scope>
    <source>
        <strain evidence="4">D04</strain>
    </source>
</reference>
<dbReference type="Gene3D" id="2.60.120.1440">
    <property type="match status" value="1"/>
</dbReference>
<keyword evidence="1" id="KW-0812">Transmembrane</keyword>
<dbReference type="RefSeq" id="WP_301200293.1">
    <property type="nucleotide sequence ID" value="NZ_JAPDPI010000028.1"/>
</dbReference>